<evidence type="ECO:0000259" key="6">
    <source>
        <dbReference type="Pfam" id="PF01095"/>
    </source>
</evidence>
<dbReference type="PANTHER" id="PTHR31707">
    <property type="entry name" value="PECTINESTERASE"/>
    <property type="match status" value="1"/>
</dbReference>
<keyword evidence="3" id="KW-0063">Aspartyl esterase</keyword>
<name>A0A830C0N0_9LAMI</name>
<dbReference type="AlphaFoldDB" id="A0A830C0N0"/>
<comment type="caution">
    <text evidence="7">The sequence shown here is derived from an EMBL/GenBank/DDBJ whole genome shotgun (WGS) entry which is preliminary data.</text>
</comment>
<dbReference type="GO" id="GO:0042545">
    <property type="term" value="P:cell wall modification"/>
    <property type="evidence" value="ECO:0007669"/>
    <property type="project" value="InterPro"/>
</dbReference>
<proteinExistence type="predicted"/>
<gene>
    <name evidence="7" type="ORF">PHJA_001108100</name>
</gene>
<comment type="catalytic activity">
    <reaction evidence="5">
        <text>[(1-&gt;4)-alpha-D-galacturonosyl methyl ester](n) + n H2O = [(1-&gt;4)-alpha-D-galacturonosyl](n) + n methanol + n H(+)</text>
        <dbReference type="Rhea" id="RHEA:22380"/>
        <dbReference type="Rhea" id="RHEA-COMP:14570"/>
        <dbReference type="Rhea" id="RHEA-COMP:14573"/>
        <dbReference type="ChEBI" id="CHEBI:15377"/>
        <dbReference type="ChEBI" id="CHEBI:15378"/>
        <dbReference type="ChEBI" id="CHEBI:17790"/>
        <dbReference type="ChEBI" id="CHEBI:140522"/>
        <dbReference type="ChEBI" id="CHEBI:140523"/>
        <dbReference type="EC" id="3.1.1.11"/>
    </reaction>
</comment>
<reference evidence="7" key="1">
    <citation type="submission" date="2020-07" db="EMBL/GenBank/DDBJ databases">
        <title>Ethylene signaling mediates host invasion by parasitic plants.</title>
        <authorList>
            <person name="Yoshida S."/>
        </authorList>
    </citation>
    <scope>NUCLEOTIDE SEQUENCE</scope>
    <source>
        <strain evidence="7">Okayama</strain>
    </source>
</reference>
<protein>
    <submittedName>
        <fullName evidence="7">Putative pectinesterase/pectinesterase inhibitor 24</fullName>
    </submittedName>
</protein>
<keyword evidence="4" id="KW-0961">Cell wall biogenesis/degradation</keyword>
<dbReference type="InterPro" id="IPR012334">
    <property type="entry name" value="Pectin_lyas_fold"/>
</dbReference>
<evidence type="ECO:0000256" key="2">
    <source>
        <dbReference type="ARBA" id="ARBA00022801"/>
    </source>
</evidence>
<comment type="pathway">
    <text evidence="1">Glycan metabolism; pectin degradation; 2-dehydro-3-deoxy-D-gluconate from pectin: step 1/5.</text>
</comment>
<dbReference type="SUPFAM" id="SSF51126">
    <property type="entry name" value="Pectin lyase-like"/>
    <property type="match status" value="1"/>
</dbReference>
<sequence>MAAEDLGRAKTFLGRPWRNYSTVVVMESKLGSLIDPKGWLPWHKNTTPPDTIFYVEHKNVGPGANTDNRVKWKGLRVDDNQNDATNFTPFQADLLYN</sequence>
<dbReference type="Gene3D" id="2.160.20.10">
    <property type="entry name" value="Single-stranded right-handed beta-helix, Pectin lyase-like"/>
    <property type="match status" value="1"/>
</dbReference>
<dbReference type="Pfam" id="PF01095">
    <property type="entry name" value="Pectinesterase"/>
    <property type="match status" value="1"/>
</dbReference>
<feature type="domain" description="Pectinesterase catalytic" evidence="6">
    <location>
        <begin position="7"/>
        <end position="89"/>
    </location>
</feature>
<dbReference type="Proteomes" id="UP000653305">
    <property type="component" value="Unassembled WGS sequence"/>
</dbReference>
<dbReference type="UniPathway" id="UPA00545">
    <property type="reaction ID" value="UER00823"/>
</dbReference>
<evidence type="ECO:0000256" key="1">
    <source>
        <dbReference type="ARBA" id="ARBA00005184"/>
    </source>
</evidence>
<dbReference type="InterPro" id="IPR000070">
    <property type="entry name" value="Pectinesterase_cat"/>
</dbReference>
<evidence type="ECO:0000313" key="8">
    <source>
        <dbReference type="Proteomes" id="UP000653305"/>
    </source>
</evidence>
<accession>A0A830C0N0</accession>
<evidence type="ECO:0000256" key="4">
    <source>
        <dbReference type="ARBA" id="ARBA00023316"/>
    </source>
</evidence>
<dbReference type="GO" id="GO:0045490">
    <property type="term" value="P:pectin catabolic process"/>
    <property type="evidence" value="ECO:0007669"/>
    <property type="project" value="UniProtKB-UniPathway"/>
</dbReference>
<dbReference type="OrthoDB" id="2019149at2759"/>
<keyword evidence="8" id="KW-1185">Reference proteome</keyword>
<evidence type="ECO:0000313" key="7">
    <source>
        <dbReference type="EMBL" id="GFP89643.1"/>
    </source>
</evidence>
<evidence type="ECO:0000256" key="3">
    <source>
        <dbReference type="ARBA" id="ARBA00023085"/>
    </source>
</evidence>
<keyword evidence="2" id="KW-0378">Hydrolase</keyword>
<dbReference type="InterPro" id="IPR011050">
    <property type="entry name" value="Pectin_lyase_fold/virulence"/>
</dbReference>
<evidence type="ECO:0000256" key="5">
    <source>
        <dbReference type="ARBA" id="ARBA00047928"/>
    </source>
</evidence>
<dbReference type="GO" id="GO:0030599">
    <property type="term" value="F:pectinesterase activity"/>
    <property type="evidence" value="ECO:0007669"/>
    <property type="project" value="UniProtKB-EC"/>
</dbReference>
<organism evidence="7 8">
    <name type="scientific">Phtheirospermum japonicum</name>
    <dbReference type="NCBI Taxonomy" id="374723"/>
    <lineage>
        <taxon>Eukaryota</taxon>
        <taxon>Viridiplantae</taxon>
        <taxon>Streptophyta</taxon>
        <taxon>Embryophyta</taxon>
        <taxon>Tracheophyta</taxon>
        <taxon>Spermatophyta</taxon>
        <taxon>Magnoliopsida</taxon>
        <taxon>eudicotyledons</taxon>
        <taxon>Gunneridae</taxon>
        <taxon>Pentapetalae</taxon>
        <taxon>asterids</taxon>
        <taxon>lamiids</taxon>
        <taxon>Lamiales</taxon>
        <taxon>Orobanchaceae</taxon>
        <taxon>Orobanchaceae incertae sedis</taxon>
        <taxon>Phtheirospermum</taxon>
    </lineage>
</organism>
<dbReference type="EMBL" id="BMAC01000197">
    <property type="protein sequence ID" value="GFP89643.1"/>
    <property type="molecule type" value="Genomic_DNA"/>
</dbReference>